<evidence type="ECO:0000313" key="3">
    <source>
        <dbReference type="Proteomes" id="UP000005289"/>
    </source>
</evidence>
<evidence type="ECO:0000313" key="2">
    <source>
        <dbReference type="EMBL" id="AHF00025.1"/>
    </source>
</evidence>
<evidence type="ECO:0000256" key="1">
    <source>
        <dbReference type="SAM" id="MobiDB-lite"/>
    </source>
</evidence>
<protein>
    <submittedName>
        <fullName evidence="2">Uncharacterized protein</fullName>
    </submittedName>
</protein>
<dbReference type="KEGG" id="tti:THITH_06715"/>
<reference evidence="2 3" key="1">
    <citation type="submission" date="2013-12" db="EMBL/GenBank/DDBJ databases">
        <authorList>
            <consortium name="DOE Joint Genome Institute"/>
            <person name="Muyzer G."/>
            <person name="Huntemann M."/>
            <person name="Han J."/>
            <person name="Chen A."/>
            <person name="Kyrpides N."/>
            <person name="Mavromatis K."/>
            <person name="Markowitz V."/>
            <person name="Palaniappan K."/>
            <person name="Ivanova N."/>
            <person name="Schaumberg A."/>
            <person name="Pati A."/>
            <person name="Liolios K."/>
            <person name="Nordberg H.P."/>
            <person name="Cantor M.N."/>
            <person name="Hua S.X."/>
            <person name="Woyke T."/>
        </authorList>
    </citation>
    <scope>NUCLEOTIDE SEQUENCE [LARGE SCALE GENOMIC DNA]</scope>
    <source>
        <strain evidence="2 3">ARh 1</strain>
    </source>
</reference>
<sequence>MRWVLLLLVSLNLLYFAFSLYRSDMPDPYSNVPPIEVFPDAVILELLDSELDPADPAPDPVTPPETGETGTARAGPGVVDAR</sequence>
<proteinExistence type="predicted"/>
<dbReference type="EMBL" id="CP007029">
    <property type="protein sequence ID" value="AHF00025.1"/>
    <property type="molecule type" value="Genomic_DNA"/>
</dbReference>
<dbReference type="HOGENOM" id="CLU_2557242_0_0_6"/>
<feature type="region of interest" description="Disordered" evidence="1">
    <location>
        <begin position="49"/>
        <end position="82"/>
    </location>
</feature>
<dbReference type="AlphaFoldDB" id="W0DN50"/>
<dbReference type="Proteomes" id="UP000005289">
    <property type="component" value="Chromosome"/>
</dbReference>
<name>W0DN50_9GAMM</name>
<keyword evidence="3" id="KW-1185">Reference proteome</keyword>
<accession>W0DN50</accession>
<dbReference type="STRING" id="713585.THITH_06715"/>
<organism evidence="2 3">
    <name type="scientific">Thioalkalivibrio paradoxus ARh 1</name>
    <dbReference type="NCBI Taxonomy" id="713585"/>
    <lineage>
        <taxon>Bacteria</taxon>
        <taxon>Pseudomonadati</taxon>
        <taxon>Pseudomonadota</taxon>
        <taxon>Gammaproteobacteria</taxon>
        <taxon>Chromatiales</taxon>
        <taxon>Ectothiorhodospiraceae</taxon>
        <taxon>Thioalkalivibrio</taxon>
    </lineage>
</organism>
<gene>
    <name evidence="2" type="ORF">THITH_06715</name>
</gene>